<evidence type="ECO:0000259" key="11">
    <source>
        <dbReference type="Pfam" id="PF01656"/>
    </source>
</evidence>
<evidence type="ECO:0000256" key="3">
    <source>
        <dbReference type="ARBA" id="ARBA00022692"/>
    </source>
</evidence>
<dbReference type="Gene3D" id="3.40.50.300">
    <property type="entry name" value="P-loop containing nucleotide triphosphate hydrolases"/>
    <property type="match status" value="1"/>
</dbReference>
<dbReference type="Pfam" id="PF13807">
    <property type="entry name" value="GNVR"/>
    <property type="match status" value="1"/>
</dbReference>
<dbReference type="NCBIfam" id="TIGR01007">
    <property type="entry name" value="eps_fam"/>
    <property type="match status" value="1"/>
</dbReference>
<feature type="transmembrane region" description="Helical" evidence="10">
    <location>
        <begin position="35"/>
        <end position="55"/>
    </location>
</feature>
<dbReference type="InterPro" id="IPR032807">
    <property type="entry name" value="GNVR"/>
</dbReference>
<dbReference type="GO" id="GO:0004713">
    <property type="term" value="F:protein tyrosine kinase activity"/>
    <property type="evidence" value="ECO:0007669"/>
    <property type="project" value="TreeGrafter"/>
</dbReference>
<feature type="domain" description="CobQ/CobB/MinD/ParA nucleotide binding" evidence="11">
    <location>
        <begin position="573"/>
        <end position="629"/>
    </location>
</feature>
<feature type="region of interest" description="Disordered" evidence="9">
    <location>
        <begin position="488"/>
        <end position="528"/>
    </location>
</feature>
<dbReference type="OrthoDB" id="230260at2"/>
<dbReference type="GO" id="GO:0005886">
    <property type="term" value="C:plasma membrane"/>
    <property type="evidence" value="ECO:0007669"/>
    <property type="project" value="UniProtKB-SubCell"/>
</dbReference>
<dbReference type="InterPro" id="IPR005702">
    <property type="entry name" value="Wzc-like_C"/>
</dbReference>
<evidence type="ECO:0000256" key="1">
    <source>
        <dbReference type="ARBA" id="ARBA00004651"/>
    </source>
</evidence>
<dbReference type="InterPro" id="IPR050445">
    <property type="entry name" value="Bact_polysacc_biosynth/exp"/>
</dbReference>
<dbReference type="Pfam" id="PF01656">
    <property type="entry name" value="CbiA"/>
    <property type="match status" value="1"/>
</dbReference>
<accession>A0A1W6MUG0</accession>
<dbReference type="EMBL" id="CP019948">
    <property type="protein sequence ID" value="ARN81248.1"/>
    <property type="molecule type" value="Genomic_DNA"/>
</dbReference>
<reference evidence="14 15" key="1">
    <citation type="submission" date="2017-02" db="EMBL/GenBank/DDBJ databases">
        <authorList>
            <person name="Peterson S.W."/>
        </authorList>
    </citation>
    <scope>NUCLEOTIDE SEQUENCE [LARGE SCALE GENOMIC DNA]</scope>
    <source>
        <strain evidence="14 15">S285</strain>
    </source>
</reference>
<evidence type="ECO:0000256" key="7">
    <source>
        <dbReference type="ARBA" id="ARBA00023136"/>
    </source>
</evidence>
<evidence type="ECO:0000259" key="12">
    <source>
        <dbReference type="Pfam" id="PF02706"/>
    </source>
</evidence>
<evidence type="ECO:0000256" key="6">
    <source>
        <dbReference type="ARBA" id="ARBA00022989"/>
    </source>
</evidence>
<evidence type="ECO:0000313" key="15">
    <source>
        <dbReference type="Proteomes" id="UP000193978"/>
    </source>
</evidence>
<gene>
    <name evidence="14" type="ORF">B1812_09310</name>
</gene>
<protein>
    <submittedName>
        <fullName evidence="14">Uncharacterized protein</fullName>
    </submittedName>
</protein>
<feature type="coiled-coil region" evidence="8">
    <location>
        <begin position="337"/>
        <end position="364"/>
    </location>
</feature>
<sequence length="783" mass="85839">MLKNLERAATRQPKVPETNAMESLGSALRLLRRQLWVVISTTFLLSSLGVVYVLITPPTYTAKGLLVTDSKRLQLTQSFGEATIDPLELETEVEVLKSDNVLLPVVKELRLTEHPGFEETIGLRAKLFGSRGPIPESAREEHAVQVLLDSLTATRLPRTRIIEISYKSREPAFAAQVVNAVANSFIREQFESRAQGAGQASAWLETRVKELGEEASRAEQAVVKFKRDNNIVDTGGKLTAEQQLGEINTKLVNARAETADARAKLSRIDATLARNRSDSTLNATVADALKNEVVNNLRSQYFVLANREADYSARYGKDHLAVIKLRTQMRGIRNSILDELQRLAEVYKSDLEIAKHKEDQLEKEYSAAVLNTQKTSQSQVKLRELEGAARTNRALYDNFLARYLEQVQQQSMKIGDVRLISPATQPQKPSNKKILPIALASFGGLALGLAIAVLRDMTDRVFRTGQQVEKSLRTKCIALVPALETDAASRAGDRAEGGGAARRAGGDASPGRNAGGSKGPRNVVSRRRSPATAIIDAPFSRFADEFHSIKLAADLYGSAGSSKVIGVTSALPGEGKSTIAVNLARLIARTGSRTALVDCDFRKPELSKLLAPGADLGVSEVVGGVASLGEALWKDDLSELVFLPAGARAGLVHPNEILASDAAPKLFENLRQLYNWVIVDLPSIGPVPDVQSTIRFVDSYLLVVEWGRTDPSTVEHALDRAKGVDDCLLGALLNKVDMSRLPSYDPNYVLKLDKRPEDESLHRFRRFWPPASWSWLNAHRKNS</sequence>
<dbReference type="InterPro" id="IPR027417">
    <property type="entry name" value="P-loop_NTPase"/>
</dbReference>
<name>A0A1W6MUG0_9HYPH</name>
<organism evidence="14 15">
    <name type="scientific">Methylocystis bryophila</name>
    <dbReference type="NCBI Taxonomy" id="655015"/>
    <lineage>
        <taxon>Bacteria</taxon>
        <taxon>Pseudomonadati</taxon>
        <taxon>Pseudomonadota</taxon>
        <taxon>Alphaproteobacteria</taxon>
        <taxon>Hyphomicrobiales</taxon>
        <taxon>Methylocystaceae</taxon>
        <taxon>Methylocystis</taxon>
    </lineage>
</organism>
<evidence type="ECO:0000313" key="14">
    <source>
        <dbReference type="EMBL" id="ARN81248.1"/>
    </source>
</evidence>
<feature type="domain" description="Polysaccharide chain length determinant N-terminal" evidence="12">
    <location>
        <begin position="28"/>
        <end position="109"/>
    </location>
</feature>
<dbReference type="AlphaFoldDB" id="A0A1W6MUG0"/>
<keyword evidence="8" id="KW-0175">Coiled coil</keyword>
<keyword evidence="2" id="KW-1003">Cell membrane</keyword>
<evidence type="ECO:0000259" key="13">
    <source>
        <dbReference type="Pfam" id="PF13807"/>
    </source>
</evidence>
<evidence type="ECO:0000256" key="8">
    <source>
        <dbReference type="SAM" id="Coils"/>
    </source>
</evidence>
<dbReference type="CDD" id="cd05387">
    <property type="entry name" value="BY-kinase"/>
    <property type="match status" value="1"/>
</dbReference>
<dbReference type="KEGG" id="mbry:B1812_09310"/>
<evidence type="ECO:0000256" key="10">
    <source>
        <dbReference type="SAM" id="Phobius"/>
    </source>
</evidence>
<dbReference type="Proteomes" id="UP000193978">
    <property type="component" value="Chromosome"/>
</dbReference>
<evidence type="ECO:0000256" key="4">
    <source>
        <dbReference type="ARBA" id="ARBA00022741"/>
    </source>
</evidence>
<keyword evidence="3 10" id="KW-0812">Transmembrane</keyword>
<proteinExistence type="predicted"/>
<dbReference type="STRING" id="655015.B1812_09310"/>
<feature type="domain" description="Tyrosine-protein kinase G-rich" evidence="13">
    <location>
        <begin position="384"/>
        <end position="457"/>
    </location>
</feature>
<feature type="coiled-coil region" evidence="8">
    <location>
        <begin position="208"/>
        <end position="257"/>
    </location>
</feature>
<keyword evidence="7 10" id="KW-0472">Membrane</keyword>
<dbReference type="Pfam" id="PF02706">
    <property type="entry name" value="Wzz"/>
    <property type="match status" value="1"/>
</dbReference>
<evidence type="ECO:0000256" key="9">
    <source>
        <dbReference type="SAM" id="MobiDB-lite"/>
    </source>
</evidence>
<feature type="compositionally biased region" description="Low complexity" evidence="9">
    <location>
        <begin position="501"/>
        <end position="512"/>
    </location>
</feature>
<dbReference type="PANTHER" id="PTHR32309:SF13">
    <property type="entry name" value="FERRIC ENTEROBACTIN TRANSPORT PROTEIN FEPE"/>
    <property type="match status" value="1"/>
</dbReference>
<keyword evidence="5" id="KW-0067">ATP-binding</keyword>
<comment type="subcellular location">
    <subcellularLocation>
        <location evidence="1">Cell membrane</location>
        <topology evidence="1">Multi-pass membrane protein</topology>
    </subcellularLocation>
</comment>
<keyword evidence="15" id="KW-1185">Reference proteome</keyword>
<evidence type="ECO:0000256" key="2">
    <source>
        <dbReference type="ARBA" id="ARBA00022475"/>
    </source>
</evidence>
<dbReference type="SUPFAM" id="SSF52540">
    <property type="entry name" value="P-loop containing nucleoside triphosphate hydrolases"/>
    <property type="match status" value="1"/>
</dbReference>
<keyword evidence="4" id="KW-0547">Nucleotide-binding</keyword>
<dbReference type="InterPro" id="IPR002586">
    <property type="entry name" value="CobQ/CobB/MinD/ParA_Nub-bd_dom"/>
</dbReference>
<dbReference type="RefSeq" id="WP_085771340.1">
    <property type="nucleotide sequence ID" value="NZ_AP027149.1"/>
</dbReference>
<evidence type="ECO:0000256" key="5">
    <source>
        <dbReference type="ARBA" id="ARBA00022840"/>
    </source>
</evidence>
<keyword evidence="6 10" id="KW-1133">Transmembrane helix</keyword>
<dbReference type="GO" id="GO:0005524">
    <property type="term" value="F:ATP binding"/>
    <property type="evidence" value="ECO:0007669"/>
    <property type="project" value="UniProtKB-KW"/>
</dbReference>
<dbReference type="InterPro" id="IPR003856">
    <property type="entry name" value="LPS_length_determ_N"/>
</dbReference>
<dbReference type="PANTHER" id="PTHR32309">
    <property type="entry name" value="TYROSINE-PROTEIN KINASE"/>
    <property type="match status" value="1"/>
</dbReference>